<keyword evidence="1" id="KW-0963">Cytoplasm</keyword>
<dbReference type="GO" id="GO:0006364">
    <property type="term" value="P:rRNA processing"/>
    <property type="evidence" value="ECO:0007669"/>
    <property type="project" value="UniProtKB-KW"/>
</dbReference>
<proteinExistence type="predicted"/>
<dbReference type="GO" id="GO:0043022">
    <property type="term" value="F:ribosome binding"/>
    <property type="evidence" value="ECO:0007669"/>
    <property type="project" value="InterPro"/>
</dbReference>
<keyword evidence="4" id="KW-0143">Chaperone</keyword>
<evidence type="ECO:0000256" key="2">
    <source>
        <dbReference type="ARBA" id="ARBA00022517"/>
    </source>
</evidence>
<protein>
    <recommendedName>
        <fullName evidence="5">RimM N-terminal domain-containing protein</fullName>
    </recommendedName>
</protein>
<dbReference type="Gene3D" id="2.30.30.240">
    <property type="entry name" value="PRC-barrel domain"/>
    <property type="match status" value="1"/>
</dbReference>
<dbReference type="Proteomes" id="UP001154282">
    <property type="component" value="Unassembled WGS sequence"/>
</dbReference>
<evidence type="ECO:0000313" key="7">
    <source>
        <dbReference type="Proteomes" id="UP001154282"/>
    </source>
</evidence>
<dbReference type="InterPro" id="IPR029044">
    <property type="entry name" value="Nucleotide-diphossugar_trans"/>
</dbReference>
<reference evidence="6" key="1">
    <citation type="submission" date="2022-08" db="EMBL/GenBank/DDBJ databases">
        <authorList>
            <person name="Gutierrez-Valencia J."/>
        </authorList>
    </citation>
    <scope>NUCLEOTIDE SEQUENCE</scope>
</reference>
<organism evidence="6 7">
    <name type="scientific">Linum tenue</name>
    <dbReference type="NCBI Taxonomy" id="586396"/>
    <lineage>
        <taxon>Eukaryota</taxon>
        <taxon>Viridiplantae</taxon>
        <taxon>Streptophyta</taxon>
        <taxon>Embryophyta</taxon>
        <taxon>Tracheophyta</taxon>
        <taxon>Spermatophyta</taxon>
        <taxon>Magnoliopsida</taxon>
        <taxon>eudicotyledons</taxon>
        <taxon>Gunneridae</taxon>
        <taxon>Pentapetalae</taxon>
        <taxon>rosids</taxon>
        <taxon>fabids</taxon>
        <taxon>Malpighiales</taxon>
        <taxon>Linaceae</taxon>
        <taxon>Linum</taxon>
    </lineage>
</organism>
<dbReference type="InterPro" id="IPR002676">
    <property type="entry name" value="RimM_N"/>
</dbReference>
<evidence type="ECO:0000259" key="5">
    <source>
        <dbReference type="Pfam" id="PF01782"/>
    </source>
</evidence>
<dbReference type="PANTHER" id="PTHR33692">
    <property type="entry name" value="RIBOSOME MATURATION FACTOR RIMM"/>
    <property type="match status" value="1"/>
</dbReference>
<comment type="caution">
    <text evidence="6">The sequence shown here is derived from an EMBL/GenBank/DDBJ whole genome shotgun (WGS) entry which is preliminary data.</text>
</comment>
<dbReference type="PANTHER" id="PTHR33692:SF1">
    <property type="entry name" value="RIBOSOME MATURATION FACTOR RIMM"/>
    <property type="match status" value="1"/>
</dbReference>
<dbReference type="Gene3D" id="2.40.30.60">
    <property type="entry name" value="RimM"/>
    <property type="match status" value="1"/>
</dbReference>
<dbReference type="AlphaFoldDB" id="A0AAV0RT71"/>
<accession>A0AAV0RT71</accession>
<keyword evidence="7" id="KW-1185">Reference proteome</keyword>
<dbReference type="SUPFAM" id="SSF53448">
    <property type="entry name" value="Nucleotide-diphospho-sugar transferases"/>
    <property type="match status" value="1"/>
</dbReference>
<keyword evidence="3" id="KW-0698">rRNA processing</keyword>
<evidence type="ECO:0000256" key="1">
    <source>
        <dbReference type="ARBA" id="ARBA00022490"/>
    </source>
</evidence>
<name>A0AAV0RT71_9ROSI</name>
<dbReference type="Pfam" id="PF01782">
    <property type="entry name" value="RimM"/>
    <property type="match status" value="1"/>
</dbReference>
<dbReference type="GO" id="GO:0005840">
    <property type="term" value="C:ribosome"/>
    <property type="evidence" value="ECO:0007669"/>
    <property type="project" value="InterPro"/>
</dbReference>
<dbReference type="InterPro" id="IPR011961">
    <property type="entry name" value="RimM"/>
</dbReference>
<sequence length="385" mass="42478">MQHSLTAFRRRRLLPLFPGNFAPSLPVQTSAPRFISTELLLWTLEAVETAESVSNFVEVGYLSSVHGLHGEICVEPTTDFPKLRFSKAKQLIGSALLVREDDRPELEEGEFYTRDLVGMRVILKDTSKCVGTVVDVFNSGACDFLRVMLYSSTDAIDVTEMPVVVEAGASGPLVSSTTELVGATRAKLKNGFLKIPKDGLSTSFSVNDLGANLRFHESGCHLLSEGKIGIVLVVNHQLVDLKGSKTENSPCTLLTKPLSDSQMFVKMEDRGSVPWVLVCPEQEIQPLEVIFSSNDFFGFDCNKVCSTTKMLSGWNPLLAGLVDLQGADVGFQISQDLSHMEESFDLIFSVDFVKSLAKQMDKLHFEAILKANLHVQLVEKEWVDN</sequence>
<keyword evidence="2" id="KW-0690">Ribosome biogenesis</keyword>
<dbReference type="InterPro" id="IPR011033">
    <property type="entry name" value="PRC_barrel-like_sf"/>
</dbReference>
<gene>
    <name evidence="6" type="ORF">LITE_LOCUS49817</name>
</gene>
<feature type="domain" description="RimM N-terminal" evidence="5">
    <location>
        <begin position="59"/>
        <end position="93"/>
    </location>
</feature>
<evidence type="ECO:0000256" key="3">
    <source>
        <dbReference type="ARBA" id="ARBA00022552"/>
    </source>
</evidence>
<dbReference type="SUPFAM" id="SSF50346">
    <property type="entry name" value="PRC-barrel domain"/>
    <property type="match status" value="1"/>
</dbReference>
<evidence type="ECO:0000313" key="6">
    <source>
        <dbReference type="EMBL" id="CAI0560815.1"/>
    </source>
</evidence>
<dbReference type="InterPro" id="IPR036976">
    <property type="entry name" value="RimM_N_sf"/>
</dbReference>
<dbReference type="EMBL" id="CAMGYJ010000011">
    <property type="protein sequence ID" value="CAI0560815.1"/>
    <property type="molecule type" value="Genomic_DNA"/>
</dbReference>
<evidence type="ECO:0000256" key="4">
    <source>
        <dbReference type="ARBA" id="ARBA00023186"/>
    </source>
</evidence>